<comment type="subcellular location">
    <subcellularLocation>
        <location evidence="2">Cell membrane</location>
        <topology evidence="2">Multi-pass membrane protein</topology>
    </subcellularLocation>
    <subcellularLocation>
        <location evidence="1">Membrane</location>
        <location evidence="1">Caveola</location>
        <topology evidence="1">Multi-pass membrane protein</topology>
    </subcellularLocation>
</comment>
<dbReference type="OrthoDB" id="8187528at2759"/>
<gene>
    <name evidence="13" type="ORF">AFUS01_LOCUS23328</name>
</gene>
<keyword evidence="10" id="KW-0325">Glycoprotein</keyword>
<evidence type="ECO:0000256" key="11">
    <source>
        <dbReference type="ARBA" id="ARBA00040821"/>
    </source>
</evidence>
<evidence type="ECO:0000256" key="3">
    <source>
        <dbReference type="ARBA" id="ARBA00010532"/>
    </source>
</evidence>
<evidence type="ECO:0000256" key="7">
    <source>
        <dbReference type="ARBA" id="ARBA00023136"/>
    </source>
</evidence>
<evidence type="ECO:0000256" key="12">
    <source>
        <dbReference type="ARBA" id="ARBA00042244"/>
    </source>
</evidence>
<evidence type="ECO:0000256" key="6">
    <source>
        <dbReference type="ARBA" id="ARBA00022989"/>
    </source>
</evidence>
<evidence type="ECO:0000313" key="14">
    <source>
        <dbReference type="Proteomes" id="UP000708208"/>
    </source>
</evidence>
<name>A0A8J2KH36_9HEXA</name>
<dbReference type="GO" id="GO:0005901">
    <property type="term" value="C:caveola"/>
    <property type="evidence" value="ECO:0007669"/>
    <property type="project" value="UniProtKB-SubCell"/>
</dbReference>
<evidence type="ECO:0000256" key="8">
    <source>
        <dbReference type="ARBA" id="ARBA00023157"/>
    </source>
</evidence>
<proteinExistence type="inferred from homology"/>
<keyword evidence="7" id="KW-0472">Membrane</keyword>
<comment type="similarity">
    <text evidence="3">Belongs to the CD36 family.</text>
</comment>
<evidence type="ECO:0000256" key="4">
    <source>
        <dbReference type="ARBA" id="ARBA00022475"/>
    </source>
</evidence>
<keyword evidence="6" id="KW-1133">Transmembrane helix</keyword>
<dbReference type="GO" id="GO:0005044">
    <property type="term" value="F:scavenger receptor activity"/>
    <property type="evidence" value="ECO:0007669"/>
    <property type="project" value="TreeGrafter"/>
</dbReference>
<keyword evidence="9" id="KW-0675">Receptor</keyword>
<feature type="non-terminal residue" evidence="13">
    <location>
        <position position="1"/>
    </location>
</feature>
<keyword evidence="8" id="KW-1015">Disulfide bond</keyword>
<dbReference type="InterPro" id="IPR002159">
    <property type="entry name" value="CD36_fam"/>
</dbReference>
<evidence type="ECO:0000256" key="5">
    <source>
        <dbReference type="ARBA" id="ARBA00022692"/>
    </source>
</evidence>
<evidence type="ECO:0000256" key="10">
    <source>
        <dbReference type="ARBA" id="ARBA00023180"/>
    </source>
</evidence>
<accession>A0A8J2KH36</accession>
<keyword evidence="4" id="KW-1003">Cell membrane</keyword>
<reference evidence="13" key="1">
    <citation type="submission" date="2021-06" db="EMBL/GenBank/DDBJ databases">
        <authorList>
            <person name="Hodson N. C."/>
            <person name="Mongue J. A."/>
            <person name="Jaron S. K."/>
        </authorList>
    </citation>
    <scope>NUCLEOTIDE SEQUENCE</scope>
</reference>
<dbReference type="PANTHER" id="PTHR11923:SF110">
    <property type="entry name" value="SCAVENGER RECEPTOR CLASS B MEMBER 1"/>
    <property type="match status" value="1"/>
</dbReference>
<comment type="caution">
    <text evidence="13">The sequence shown here is derived from an EMBL/GenBank/DDBJ whole genome shotgun (WGS) entry which is preliminary data.</text>
</comment>
<protein>
    <recommendedName>
        <fullName evidence="11">Scavenger receptor class B member 1</fullName>
    </recommendedName>
    <alternativeName>
        <fullName evidence="12">SR-BI</fullName>
    </alternativeName>
</protein>
<dbReference type="PANTHER" id="PTHR11923">
    <property type="entry name" value="SCAVENGER RECEPTOR CLASS B TYPE-1 SR-B1"/>
    <property type="match status" value="1"/>
</dbReference>
<evidence type="ECO:0000313" key="13">
    <source>
        <dbReference type="EMBL" id="CAG7734971.1"/>
    </source>
</evidence>
<sequence>GDSSDHVKTCLPSGAVDVKTCQHNLPYIASLPHFLNADSNYTQNVGGMSANDTLHGSHFIIEPVTGRVLESSLKFQLNVNLLKFEYEELLWDDVAIQDTVFPLFWVEKKFNVAEGIVVEIQRYLKEIHQGGTKSNNH</sequence>
<dbReference type="AlphaFoldDB" id="A0A8J2KH36"/>
<dbReference type="GO" id="GO:0005737">
    <property type="term" value="C:cytoplasm"/>
    <property type="evidence" value="ECO:0007669"/>
    <property type="project" value="TreeGrafter"/>
</dbReference>
<keyword evidence="5" id="KW-0812">Transmembrane</keyword>
<keyword evidence="14" id="KW-1185">Reference proteome</keyword>
<dbReference type="Proteomes" id="UP000708208">
    <property type="component" value="Unassembled WGS sequence"/>
</dbReference>
<evidence type="ECO:0000256" key="2">
    <source>
        <dbReference type="ARBA" id="ARBA00004651"/>
    </source>
</evidence>
<evidence type="ECO:0000256" key="1">
    <source>
        <dbReference type="ARBA" id="ARBA00004189"/>
    </source>
</evidence>
<dbReference type="Pfam" id="PF01130">
    <property type="entry name" value="CD36"/>
    <property type="match status" value="1"/>
</dbReference>
<dbReference type="EMBL" id="CAJVCH010279703">
    <property type="protein sequence ID" value="CAG7734971.1"/>
    <property type="molecule type" value="Genomic_DNA"/>
</dbReference>
<evidence type="ECO:0000256" key="9">
    <source>
        <dbReference type="ARBA" id="ARBA00023170"/>
    </source>
</evidence>
<organism evidence="13 14">
    <name type="scientific">Allacma fusca</name>
    <dbReference type="NCBI Taxonomy" id="39272"/>
    <lineage>
        <taxon>Eukaryota</taxon>
        <taxon>Metazoa</taxon>
        <taxon>Ecdysozoa</taxon>
        <taxon>Arthropoda</taxon>
        <taxon>Hexapoda</taxon>
        <taxon>Collembola</taxon>
        <taxon>Symphypleona</taxon>
        <taxon>Sminthuridae</taxon>
        <taxon>Allacma</taxon>
    </lineage>
</organism>